<evidence type="ECO:0000256" key="3">
    <source>
        <dbReference type="ARBA" id="ARBA00004123"/>
    </source>
</evidence>
<dbReference type="GO" id="GO:1990481">
    <property type="term" value="P:mRNA pseudouridine synthesis"/>
    <property type="evidence" value="ECO:0007669"/>
    <property type="project" value="TreeGrafter"/>
</dbReference>
<evidence type="ECO:0000256" key="6">
    <source>
        <dbReference type="ARBA" id="ARBA00022694"/>
    </source>
</evidence>
<evidence type="ECO:0000256" key="12">
    <source>
        <dbReference type="ARBA" id="ARBA00079072"/>
    </source>
</evidence>
<evidence type="ECO:0000256" key="1">
    <source>
        <dbReference type="ARBA" id="ARBA00001166"/>
    </source>
</evidence>
<feature type="compositionally biased region" description="Polar residues" evidence="16">
    <location>
        <begin position="107"/>
        <end position="121"/>
    </location>
</feature>
<dbReference type="InterPro" id="IPR020095">
    <property type="entry name" value="PsdUridine_synth_TruA_C"/>
</dbReference>
<dbReference type="CDD" id="cd02568">
    <property type="entry name" value="PseudoU_synth_PUS1_PUS2"/>
    <property type="match status" value="1"/>
</dbReference>
<protein>
    <recommendedName>
        <fullName evidence="11">tRNA pseudouridine synthase 1</fullName>
    </recommendedName>
    <alternativeName>
        <fullName evidence="12">tRNA pseudouridylate synthase 1</fullName>
    </alternativeName>
    <alternativeName>
        <fullName evidence="13">tRNA-uridine isomerase 1</fullName>
    </alternativeName>
</protein>
<keyword evidence="5" id="KW-0507">mRNA processing</keyword>
<comment type="subcellular location">
    <subcellularLocation>
        <location evidence="3">Nucleus</location>
    </subcellularLocation>
</comment>
<evidence type="ECO:0000256" key="13">
    <source>
        <dbReference type="ARBA" id="ARBA00080858"/>
    </source>
</evidence>
<dbReference type="EMBL" id="LUEZ02000046">
    <property type="protein sequence ID" value="RDB23314.1"/>
    <property type="molecule type" value="Genomic_DNA"/>
</dbReference>
<dbReference type="STRING" id="39966.A0A369JVC9"/>
<feature type="region of interest" description="Disordered" evidence="16">
    <location>
        <begin position="608"/>
        <end position="655"/>
    </location>
</feature>
<evidence type="ECO:0000313" key="18">
    <source>
        <dbReference type="EMBL" id="RDB23314.1"/>
    </source>
</evidence>
<feature type="binding site" evidence="15">
    <location>
        <position position="339"/>
    </location>
    <ligand>
        <name>substrate</name>
    </ligand>
</feature>
<evidence type="ECO:0000256" key="15">
    <source>
        <dbReference type="PIRSR" id="PIRSR641708-2"/>
    </source>
</evidence>
<gene>
    <name evidence="18" type="primary">PUS1</name>
    <name evidence="18" type="ORF">Hypma_009143</name>
</gene>
<dbReference type="InParanoid" id="A0A369JVC9"/>
<dbReference type="SUPFAM" id="SSF55120">
    <property type="entry name" value="Pseudouridine synthase"/>
    <property type="match status" value="1"/>
</dbReference>
<feature type="active site" description="Nucleophile" evidence="14">
    <location>
        <position position="280"/>
    </location>
</feature>
<feature type="compositionally biased region" description="Basic and acidic residues" evidence="16">
    <location>
        <begin position="644"/>
        <end position="655"/>
    </location>
</feature>
<dbReference type="GO" id="GO:0031120">
    <property type="term" value="P:snRNA pseudouridine synthesis"/>
    <property type="evidence" value="ECO:0007669"/>
    <property type="project" value="UniProtKB-ARBA"/>
</dbReference>
<keyword evidence="6" id="KW-0819">tRNA processing</keyword>
<feature type="region of interest" description="Disordered" evidence="16">
    <location>
        <begin position="89"/>
        <end position="217"/>
    </location>
</feature>
<evidence type="ECO:0000256" key="7">
    <source>
        <dbReference type="ARBA" id="ARBA00023235"/>
    </source>
</evidence>
<dbReference type="InterPro" id="IPR020097">
    <property type="entry name" value="PsdUridine_synth_TruA_a/b_dom"/>
</dbReference>
<feature type="compositionally biased region" description="Basic and acidic residues" evidence="16">
    <location>
        <begin position="608"/>
        <end position="634"/>
    </location>
</feature>
<dbReference type="FunFam" id="3.30.70.660:FF:000002">
    <property type="entry name" value="tRNA pseudouridine synthase"/>
    <property type="match status" value="1"/>
</dbReference>
<feature type="compositionally biased region" description="Polar residues" evidence="16">
    <location>
        <begin position="139"/>
        <end position="149"/>
    </location>
</feature>
<dbReference type="Pfam" id="PF01416">
    <property type="entry name" value="PseudoU_synth_1"/>
    <property type="match status" value="1"/>
</dbReference>
<feature type="compositionally biased region" description="Polar residues" evidence="16">
    <location>
        <begin position="156"/>
        <end position="169"/>
    </location>
</feature>
<evidence type="ECO:0000256" key="5">
    <source>
        <dbReference type="ARBA" id="ARBA00022664"/>
    </source>
</evidence>
<comment type="catalytic activity">
    <reaction evidence="2">
        <text>uridine in snRNA = pseudouridine in snRNA</text>
        <dbReference type="Rhea" id="RHEA:51124"/>
        <dbReference type="Rhea" id="RHEA-COMP:12891"/>
        <dbReference type="Rhea" id="RHEA-COMP:12892"/>
        <dbReference type="ChEBI" id="CHEBI:65314"/>
        <dbReference type="ChEBI" id="CHEBI:65315"/>
    </reaction>
</comment>
<dbReference type="FunFam" id="3.30.70.580:FF:000002">
    <property type="entry name" value="tRNA pseudouridine synthase"/>
    <property type="match status" value="1"/>
</dbReference>
<dbReference type="OrthoDB" id="10256309at2759"/>
<sequence>MWDRYLPSLLPVDPRDVPFFLVDRDIECLISPIASTCAGDHMSRTRWFIAALNRHRHSLFQQPPARIVGLRPLFQQYSSWSAKDGFSDMDRSNALKRPAQDEEIADPTSSKRLQLSDTLSSLPERKESSDTFPMDMDISQATAGENSSDGPVGEQELSNVDVIQTTVTKSRNDTEKGKSGKRKAKESSRIARRGRRGTRNTAEDGEDNPDRPKAPRLPKRQCALLIGFCGSGYSGMQIQPDHTKTIEGVLFQAMVRAGAVSQDNADDPVKINLARAARTDAGVHAAGNLVSLKMITSVPDVPDIVSRINQELPPEIRLWGFVRVQNSFNARLICDSRKYTYFFPTYLLLPPKPGSGLDRTLRQYASTVSPEPQVSTIDEKPMPHSFWSMEDSTHEDELARKRAWRVAPEHMEKLRRTARKYEGTHNFHNFTVGRDFSDRSNQRHMKKIEIADPVVYGDTEWISVLFHGQSFMLHQRKMMSGLVLSCRTETPEQIIDELYGPRVVFIPKMPSLGLLLEEPIFDSYNTRMTVVNEKLEPSDTDFRPPISFDSHREAIDAFKQEHIYDNMREVEDRYALFDAWMRATDAYSGSDLLYLNRKGTIPSTAVIKKGERRENPFREKKKFDATSFTDKTKDLEEDEDEEAPINKKDLADTEG</sequence>
<dbReference type="GO" id="GO:0031119">
    <property type="term" value="P:tRNA pseudouridine synthesis"/>
    <property type="evidence" value="ECO:0007669"/>
    <property type="project" value="InterPro"/>
</dbReference>
<evidence type="ECO:0000313" key="19">
    <source>
        <dbReference type="Proteomes" id="UP000076154"/>
    </source>
</evidence>
<feature type="compositionally biased region" description="Basic residues" evidence="16">
    <location>
        <begin position="179"/>
        <end position="198"/>
    </location>
</feature>
<dbReference type="InterPro" id="IPR020103">
    <property type="entry name" value="PsdUridine_synth_cat_dom_sf"/>
</dbReference>
<dbReference type="Proteomes" id="UP000076154">
    <property type="component" value="Unassembled WGS sequence"/>
</dbReference>
<comment type="caution">
    <text evidence="18">The sequence shown here is derived from an EMBL/GenBank/DDBJ whole genome shotgun (WGS) entry which is preliminary data.</text>
</comment>
<keyword evidence="19" id="KW-1185">Reference proteome</keyword>
<keyword evidence="7" id="KW-0413">Isomerase</keyword>
<keyword evidence="8" id="KW-0539">Nucleus</keyword>
<evidence type="ECO:0000256" key="11">
    <source>
        <dbReference type="ARBA" id="ARBA00073968"/>
    </source>
</evidence>
<evidence type="ECO:0000256" key="16">
    <source>
        <dbReference type="SAM" id="MobiDB-lite"/>
    </source>
</evidence>
<dbReference type="InterPro" id="IPR041708">
    <property type="entry name" value="PUS1/PUS2-like"/>
</dbReference>
<dbReference type="GO" id="GO:0006397">
    <property type="term" value="P:mRNA processing"/>
    <property type="evidence" value="ECO:0007669"/>
    <property type="project" value="UniProtKB-KW"/>
</dbReference>
<evidence type="ECO:0000256" key="8">
    <source>
        <dbReference type="ARBA" id="ARBA00023242"/>
    </source>
</evidence>
<dbReference type="PANTHER" id="PTHR11142:SF4">
    <property type="entry name" value="PSEUDOURIDYLATE SYNTHASE 1 HOMOLOG"/>
    <property type="match status" value="1"/>
</dbReference>
<organism evidence="18 19">
    <name type="scientific">Hypsizygus marmoreus</name>
    <name type="common">White beech mushroom</name>
    <name type="synonym">Agaricus marmoreus</name>
    <dbReference type="NCBI Taxonomy" id="39966"/>
    <lineage>
        <taxon>Eukaryota</taxon>
        <taxon>Fungi</taxon>
        <taxon>Dikarya</taxon>
        <taxon>Basidiomycota</taxon>
        <taxon>Agaricomycotina</taxon>
        <taxon>Agaricomycetes</taxon>
        <taxon>Agaricomycetidae</taxon>
        <taxon>Agaricales</taxon>
        <taxon>Tricholomatineae</taxon>
        <taxon>Lyophyllaceae</taxon>
        <taxon>Hypsizygus</taxon>
    </lineage>
</organism>
<comment type="similarity">
    <text evidence="4">Belongs to the tRNA pseudouridine synthase TruA family.</text>
</comment>
<reference evidence="18" key="1">
    <citation type="submission" date="2018-04" db="EMBL/GenBank/DDBJ databases">
        <title>Whole genome sequencing of Hypsizygus marmoreus.</title>
        <authorList>
            <person name="Choi I.-G."/>
            <person name="Min B."/>
            <person name="Kim J.-G."/>
            <person name="Kim S."/>
            <person name="Oh Y.-L."/>
            <person name="Kong W.-S."/>
            <person name="Park H."/>
            <person name="Jeong J."/>
            <person name="Song E.-S."/>
        </authorList>
    </citation>
    <scope>NUCLEOTIDE SEQUENCE [LARGE SCALE GENOMIC DNA]</scope>
    <source>
        <strain evidence="18">51987-8</strain>
    </source>
</reference>
<dbReference type="AlphaFoldDB" id="A0A369JVC9"/>
<accession>A0A369JVC9</accession>
<dbReference type="InterPro" id="IPR001406">
    <property type="entry name" value="PsdUridine_synth_TruA"/>
</dbReference>
<evidence type="ECO:0000256" key="4">
    <source>
        <dbReference type="ARBA" id="ARBA00009375"/>
    </source>
</evidence>
<evidence type="ECO:0000256" key="14">
    <source>
        <dbReference type="PIRSR" id="PIRSR641708-1"/>
    </source>
</evidence>
<comment type="function">
    <text evidence="10">Formation of pseudouridine at positions 27 and 28 in the anticodon stem and loop of transfer RNAs; at positions 34 and 36 of intron-containing precursor tRNA(Ile) and at position 35 in the intron-containing tRNA(Tyr). Catalyzes pseudouridylation at position 44 in U2 snRNA. Also catalyzes pseudouridylation of mRNAs.</text>
</comment>
<comment type="catalytic activity">
    <reaction evidence="9">
        <text>a uridine in tRNA = a pseudouridine in tRNA</text>
        <dbReference type="Rhea" id="RHEA:54572"/>
        <dbReference type="Rhea" id="RHEA-COMP:13339"/>
        <dbReference type="Rhea" id="RHEA-COMP:13934"/>
        <dbReference type="ChEBI" id="CHEBI:65314"/>
        <dbReference type="ChEBI" id="CHEBI:65315"/>
    </reaction>
</comment>
<evidence type="ECO:0000259" key="17">
    <source>
        <dbReference type="Pfam" id="PF01416"/>
    </source>
</evidence>
<dbReference type="GO" id="GO:0005634">
    <property type="term" value="C:nucleus"/>
    <property type="evidence" value="ECO:0007669"/>
    <property type="project" value="UniProtKB-SubCell"/>
</dbReference>
<dbReference type="GO" id="GO:0009982">
    <property type="term" value="F:pseudouridine synthase activity"/>
    <property type="evidence" value="ECO:0007669"/>
    <property type="project" value="InterPro"/>
</dbReference>
<dbReference type="FunCoup" id="A0A369JVC9">
    <property type="interactions" value="699"/>
</dbReference>
<evidence type="ECO:0000256" key="10">
    <source>
        <dbReference type="ARBA" id="ARBA00053072"/>
    </source>
</evidence>
<evidence type="ECO:0000256" key="9">
    <source>
        <dbReference type="ARBA" id="ARBA00036943"/>
    </source>
</evidence>
<dbReference type="InterPro" id="IPR020094">
    <property type="entry name" value="TruA/RsuA/RluB/E/F_N"/>
</dbReference>
<dbReference type="NCBIfam" id="TIGR00071">
    <property type="entry name" value="hisT_truA"/>
    <property type="match status" value="1"/>
</dbReference>
<name>A0A369JVC9_HYPMA</name>
<dbReference type="Gene3D" id="3.30.70.660">
    <property type="entry name" value="Pseudouridine synthase I, catalytic domain, C-terminal subdomain"/>
    <property type="match status" value="1"/>
</dbReference>
<proteinExistence type="inferred from homology"/>
<feature type="domain" description="Pseudouridine synthase I TruA alpha/beta" evidence="17">
    <location>
        <begin position="418"/>
        <end position="522"/>
    </location>
</feature>
<dbReference type="GO" id="GO:0003723">
    <property type="term" value="F:RNA binding"/>
    <property type="evidence" value="ECO:0007669"/>
    <property type="project" value="InterPro"/>
</dbReference>
<dbReference type="PANTHER" id="PTHR11142">
    <property type="entry name" value="PSEUDOURIDYLATE SYNTHASE"/>
    <property type="match status" value="1"/>
</dbReference>
<evidence type="ECO:0000256" key="2">
    <source>
        <dbReference type="ARBA" id="ARBA00001832"/>
    </source>
</evidence>
<dbReference type="Gene3D" id="3.30.70.580">
    <property type="entry name" value="Pseudouridine synthase I, catalytic domain, N-terminal subdomain"/>
    <property type="match status" value="1"/>
</dbReference>
<comment type="catalytic activity">
    <reaction evidence="1">
        <text>a uridine in mRNA = a pseudouridine in mRNA</text>
        <dbReference type="Rhea" id="RHEA:56644"/>
        <dbReference type="Rhea" id="RHEA-COMP:14658"/>
        <dbReference type="Rhea" id="RHEA-COMP:14659"/>
        <dbReference type="ChEBI" id="CHEBI:65314"/>
        <dbReference type="ChEBI" id="CHEBI:65315"/>
    </reaction>
</comment>